<dbReference type="EMBL" id="UGQT01000001">
    <property type="protein sequence ID" value="STZ59607.1"/>
    <property type="molecule type" value="Genomic_DNA"/>
</dbReference>
<keyword evidence="1" id="KW-0472">Membrane</keyword>
<evidence type="ECO:0000313" key="4">
    <source>
        <dbReference type="Proteomes" id="UP000254978"/>
    </source>
</evidence>
<keyword evidence="1" id="KW-1133">Transmembrane helix</keyword>
<keyword evidence="4" id="KW-1185">Reference proteome</keyword>
<organism evidence="3 4">
    <name type="scientific">Mycolicibacterium tokaiense</name>
    <dbReference type="NCBI Taxonomy" id="39695"/>
    <lineage>
        <taxon>Bacteria</taxon>
        <taxon>Bacillati</taxon>
        <taxon>Actinomycetota</taxon>
        <taxon>Actinomycetes</taxon>
        <taxon>Mycobacteriales</taxon>
        <taxon>Mycobacteriaceae</taxon>
        <taxon>Mycolicibacterium</taxon>
    </lineage>
</organism>
<protein>
    <submittedName>
        <fullName evidence="3">Putative conserved membrane protein</fullName>
    </submittedName>
</protein>
<feature type="transmembrane region" description="Helical" evidence="1">
    <location>
        <begin position="66"/>
        <end position="85"/>
    </location>
</feature>
<accession>A0A378THG6</accession>
<dbReference type="Proteomes" id="UP000254978">
    <property type="component" value="Unassembled WGS sequence"/>
</dbReference>
<dbReference type="RefSeq" id="WP_068919388.1">
    <property type="nucleotide sequence ID" value="NZ_AP022600.1"/>
</dbReference>
<reference evidence="3 4" key="1">
    <citation type="submission" date="2018-06" db="EMBL/GenBank/DDBJ databases">
        <authorList>
            <consortium name="Pathogen Informatics"/>
            <person name="Doyle S."/>
        </authorList>
    </citation>
    <scope>NUCLEOTIDE SEQUENCE [LARGE SCALE GENOMIC DNA]</scope>
    <source>
        <strain evidence="3 4">NCTC10821</strain>
    </source>
</reference>
<name>A0A378THG6_9MYCO</name>
<evidence type="ECO:0000256" key="2">
    <source>
        <dbReference type="SAM" id="SignalP"/>
    </source>
</evidence>
<feature type="chain" id="PRO_5038808824" evidence="2">
    <location>
        <begin position="17"/>
        <end position="126"/>
    </location>
</feature>
<evidence type="ECO:0000313" key="3">
    <source>
        <dbReference type="EMBL" id="STZ59607.1"/>
    </source>
</evidence>
<feature type="signal peptide" evidence="2">
    <location>
        <begin position="1"/>
        <end position="16"/>
    </location>
</feature>
<dbReference type="AlphaFoldDB" id="A0A378THG6"/>
<feature type="transmembrane region" description="Helical" evidence="1">
    <location>
        <begin position="38"/>
        <end position="59"/>
    </location>
</feature>
<keyword evidence="2" id="KW-0732">Signal</keyword>
<gene>
    <name evidence="3" type="ORF">NCTC10821_03144</name>
</gene>
<keyword evidence="1" id="KW-0812">Transmembrane</keyword>
<sequence length="126" mass="12214">MLIAGVVCLCAALAAAASGVWTLTRPKSADLTQQVLRAVAPVQLAAAVMLAAGGVVAVAVPAPTGLVVLIVCVVGAVGTILAGSWQGARFATRPQPAADCGSSCGSCTLSCSSALVPADVDGVRGQ</sequence>
<proteinExistence type="predicted"/>
<evidence type="ECO:0000256" key="1">
    <source>
        <dbReference type="SAM" id="Phobius"/>
    </source>
</evidence>